<comment type="subcellular location">
    <subcellularLocation>
        <location evidence="1">Periplasm</location>
    </subcellularLocation>
</comment>
<dbReference type="PANTHER" id="PTHR30024">
    <property type="entry name" value="ALIPHATIC SULFONATES-BINDING PROTEIN-RELATED"/>
    <property type="match status" value="1"/>
</dbReference>
<name>A0ABN2MW04_9PSEU</name>
<dbReference type="SUPFAM" id="SSF53850">
    <property type="entry name" value="Periplasmic binding protein-like II"/>
    <property type="match status" value="1"/>
</dbReference>
<evidence type="ECO:0000313" key="6">
    <source>
        <dbReference type="EMBL" id="GAA1840160.1"/>
    </source>
</evidence>
<comment type="similarity">
    <text evidence="2">Belongs to the bacterial solute-binding protein SsuA/TauA family.</text>
</comment>
<sequence length="335" mass="34624">MVRIVRCLGPALALLLTLVACGSGPQAAAADRISVVTTAPIESMSYAAEMVAVTHGDFARHGLDVDYQSLQGSPPALQAVLGGSALLTRLGDIETMVAAGVRGAPLRVVGAEQALGPIRIVSSTRAPATTPADLKGKVVGIPSQGGTSEWTLNLTLASAGVDPTTVQRQVVGLAPGVFDLIGAGRIDAFVAPLDTATVLAKTRPEAVILDPNRTITAGAQVFVSSVDQLADPLGEDRVRRYLAAISDAMDFISADAPTGYAETTKVITSRYTVPSLADPAVVRAGLDAYVASWGEPRVTISPQRWSSAFAEVVRQGMVPAGQDPAAWLHSLGPRS</sequence>
<evidence type="ECO:0000256" key="3">
    <source>
        <dbReference type="ARBA" id="ARBA00022729"/>
    </source>
</evidence>
<dbReference type="RefSeq" id="WP_344414684.1">
    <property type="nucleotide sequence ID" value="NZ_BAAAQK010000005.1"/>
</dbReference>
<organism evidence="6 7">
    <name type="scientific">Pseudonocardia ailaonensis</name>
    <dbReference type="NCBI Taxonomy" id="367279"/>
    <lineage>
        <taxon>Bacteria</taxon>
        <taxon>Bacillati</taxon>
        <taxon>Actinomycetota</taxon>
        <taxon>Actinomycetes</taxon>
        <taxon>Pseudonocardiales</taxon>
        <taxon>Pseudonocardiaceae</taxon>
        <taxon>Pseudonocardia</taxon>
    </lineage>
</organism>
<feature type="domain" description="SsuA/THI5-like" evidence="5">
    <location>
        <begin position="47"/>
        <end position="254"/>
    </location>
</feature>
<accession>A0ABN2MW04</accession>
<evidence type="ECO:0000313" key="7">
    <source>
        <dbReference type="Proteomes" id="UP001500449"/>
    </source>
</evidence>
<dbReference type="InterPro" id="IPR015168">
    <property type="entry name" value="SsuA/THI5"/>
</dbReference>
<dbReference type="Gene3D" id="3.40.190.10">
    <property type="entry name" value="Periplasmic binding protein-like II"/>
    <property type="match status" value="2"/>
</dbReference>
<keyword evidence="3 4" id="KW-0732">Signal</keyword>
<evidence type="ECO:0000256" key="4">
    <source>
        <dbReference type="SAM" id="SignalP"/>
    </source>
</evidence>
<reference evidence="6 7" key="1">
    <citation type="journal article" date="2019" name="Int. J. Syst. Evol. Microbiol.">
        <title>The Global Catalogue of Microorganisms (GCM) 10K type strain sequencing project: providing services to taxonomists for standard genome sequencing and annotation.</title>
        <authorList>
            <consortium name="The Broad Institute Genomics Platform"/>
            <consortium name="The Broad Institute Genome Sequencing Center for Infectious Disease"/>
            <person name="Wu L."/>
            <person name="Ma J."/>
        </authorList>
    </citation>
    <scope>NUCLEOTIDE SEQUENCE [LARGE SCALE GENOMIC DNA]</scope>
    <source>
        <strain evidence="6 7">JCM 16009</strain>
    </source>
</reference>
<feature type="signal peptide" evidence="4">
    <location>
        <begin position="1"/>
        <end position="22"/>
    </location>
</feature>
<feature type="chain" id="PRO_5045711691" description="SsuA/THI5-like domain-containing protein" evidence="4">
    <location>
        <begin position="23"/>
        <end position="335"/>
    </location>
</feature>
<dbReference type="PANTHER" id="PTHR30024:SF47">
    <property type="entry name" value="TAURINE-BINDING PERIPLASMIC PROTEIN"/>
    <property type="match status" value="1"/>
</dbReference>
<evidence type="ECO:0000256" key="2">
    <source>
        <dbReference type="ARBA" id="ARBA00010742"/>
    </source>
</evidence>
<comment type="caution">
    <text evidence="6">The sequence shown here is derived from an EMBL/GenBank/DDBJ whole genome shotgun (WGS) entry which is preliminary data.</text>
</comment>
<dbReference type="Proteomes" id="UP001500449">
    <property type="component" value="Unassembled WGS sequence"/>
</dbReference>
<gene>
    <name evidence="6" type="ORF">GCM10009836_19320</name>
</gene>
<dbReference type="Pfam" id="PF09084">
    <property type="entry name" value="NMT1"/>
    <property type="match status" value="1"/>
</dbReference>
<keyword evidence="7" id="KW-1185">Reference proteome</keyword>
<evidence type="ECO:0000259" key="5">
    <source>
        <dbReference type="Pfam" id="PF09084"/>
    </source>
</evidence>
<protein>
    <recommendedName>
        <fullName evidence="5">SsuA/THI5-like domain-containing protein</fullName>
    </recommendedName>
</protein>
<dbReference type="PROSITE" id="PS51257">
    <property type="entry name" value="PROKAR_LIPOPROTEIN"/>
    <property type="match status" value="1"/>
</dbReference>
<evidence type="ECO:0000256" key="1">
    <source>
        <dbReference type="ARBA" id="ARBA00004418"/>
    </source>
</evidence>
<dbReference type="EMBL" id="BAAAQK010000005">
    <property type="protein sequence ID" value="GAA1840160.1"/>
    <property type="molecule type" value="Genomic_DNA"/>
</dbReference>
<proteinExistence type="inferred from homology"/>